<dbReference type="Proteomes" id="UP000253908">
    <property type="component" value="Chromosome"/>
</dbReference>
<keyword evidence="1" id="KW-1133">Transmembrane helix</keyword>
<feature type="transmembrane region" description="Helical" evidence="1">
    <location>
        <begin position="33"/>
        <end position="54"/>
    </location>
</feature>
<gene>
    <name evidence="2" type="ORF">CUC15_12795</name>
</gene>
<proteinExistence type="predicted"/>
<feature type="transmembrane region" description="Helical" evidence="1">
    <location>
        <begin position="7"/>
        <end position="27"/>
    </location>
</feature>
<evidence type="ECO:0000256" key="1">
    <source>
        <dbReference type="SAM" id="Phobius"/>
    </source>
</evidence>
<reference evidence="3" key="1">
    <citation type="submission" date="2017-11" db="EMBL/GenBank/DDBJ databases">
        <authorList>
            <person name="Zhu W."/>
        </authorList>
    </citation>
    <scope>NUCLEOTIDE SEQUENCE [LARGE SCALE GENOMIC DNA]</scope>
    <source>
        <strain evidence="3">160</strain>
    </source>
</reference>
<dbReference type="EMBL" id="CP024848">
    <property type="protein sequence ID" value="AXI09750.1"/>
    <property type="molecule type" value="Genomic_DNA"/>
</dbReference>
<evidence type="ECO:0000313" key="3">
    <source>
        <dbReference type="Proteomes" id="UP000253908"/>
    </source>
</evidence>
<organism evidence="2 3">
    <name type="scientific">Oceanobacillus zhaokaii</name>
    <dbReference type="NCBI Taxonomy" id="2052660"/>
    <lineage>
        <taxon>Bacteria</taxon>
        <taxon>Bacillati</taxon>
        <taxon>Bacillota</taxon>
        <taxon>Bacilli</taxon>
        <taxon>Bacillales</taxon>
        <taxon>Bacillaceae</taxon>
        <taxon>Oceanobacillus</taxon>
    </lineage>
</organism>
<dbReference type="KEGG" id="ocn:CUC15_12795"/>
<name>A0A345PIC0_9BACI</name>
<keyword evidence="3" id="KW-1185">Reference proteome</keyword>
<protein>
    <submittedName>
        <fullName evidence="2">Uncharacterized protein</fullName>
    </submittedName>
</protein>
<evidence type="ECO:0000313" key="2">
    <source>
        <dbReference type="EMBL" id="AXI09750.1"/>
    </source>
</evidence>
<sequence length="60" mass="7084">MKANEWKWALAILVIILLAYILPYTILTEVANWYGSLLIWIVLTLIVIIMNYFISRNWGK</sequence>
<keyword evidence="1" id="KW-0472">Membrane</keyword>
<accession>A0A345PIC0</accession>
<dbReference type="AlphaFoldDB" id="A0A345PIC0"/>
<dbReference type="RefSeq" id="WP_114917036.1">
    <property type="nucleotide sequence ID" value="NZ_CP024848.1"/>
</dbReference>
<keyword evidence="1" id="KW-0812">Transmembrane</keyword>